<dbReference type="Proteomes" id="UP000823616">
    <property type="component" value="Unassembled WGS sequence"/>
</dbReference>
<sequence>MVCVFCGEGNLVSRRFSLGRQKSRRYVLCLSCGGISCAVEDLPGRDRERERYLLHNNRPEDSGYREMLGAFAERVRAVCRHCGILDWPAAAGGVSASGFPVLDFGCGPVPVLAALLREQGWAASGLDPLFFPD</sequence>
<dbReference type="AlphaFoldDB" id="A0A9D9EMP0"/>
<dbReference type="EMBL" id="JADIMS010000025">
    <property type="protein sequence ID" value="MBO8449753.1"/>
    <property type="molecule type" value="Genomic_DNA"/>
</dbReference>
<evidence type="ECO:0000313" key="2">
    <source>
        <dbReference type="Proteomes" id="UP000823616"/>
    </source>
</evidence>
<organism evidence="1 2">
    <name type="scientific">Candidatus Avitreponema avistercoris</name>
    <dbReference type="NCBI Taxonomy" id="2840705"/>
    <lineage>
        <taxon>Bacteria</taxon>
        <taxon>Pseudomonadati</taxon>
        <taxon>Spirochaetota</taxon>
        <taxon>Spirochaetia</taxon>
        <taxon>Spirochaetales</taxon>
        <taxon>Candidatus Avitreponema</taxon>
    </lineage>
</organism>
<evidence type="ECO:0000313" key="1">
    <source>
        <dbReference type="EMBL" id="MBO8449753.1"/>
    </source>
</evidence>
<gene>
    <name evidence="1" type="ORF">IAA96_01455</name>
</gene>
<reference evidence="1" key="1">
    <citation type="submission" date="2020-10" db="EMBL/GenBank/DDBJ databases">
        <authorList>
            <person name="Gilroy R."/>
        </authorList>
    </citation>
    <scope>NUCLEOTIDE SEQUENCE</scope>
    <source>
        <strain evidence="1">B3-4054</strain>
    </source>
</reference>
<proteinExistence type="predicted"/>
<feature type="non-terminal residue" evidence="1">
    <location>
        <position position="133"/>
    </location>
</feature>
<name>A0A9D9EMP0_9SPIR</name>
<reference evidence="1" key="2">
    <citation type="journal article" date="2021" name="PeerJ">
        <title>Extensive microbial diversity within the chicken gut microbiome revealed by metagenomics and culture.</title>
        <authorList>
            <person name="Gilroy R."/>
            <person name="Ravi A."/>
            <person name="Getino M."/>
            <person name="Pursley I."/>
            <person name="Horton D.L."/>
            <person name="Alikhan N.F."/>
            <person name="Baker D."/>
            <person name="Gharbi K."/>
            <person name="Hall N."/>
            <person name="Watson M."/>
            <person name="Adriaenssens E.M."/>
            <person name="Foster-Nyarko E."/>
            <person name="Jarju S."/>
            <person name="Secka A."/>
            <person name="Antonio M."/>
            <person name="Oren A."/>
            <person name="Chaudhuri R.R."/>
            <person name="La Ragione R."/>
            <person name="Hildebrand F."/>
            <person name="Pallen M.J."/>
        </authorList>
    </citation>
    <scope>NUCLEOTIDE SEQUENCE</scope>
    <source>
        <strain evidence="1">B3-4054</strain>
    </source>
</reference>
<protein>
    <recommendedName>
        <fullName evidence="3">Class I SAM-dependent methyltransferase</fullName>
    </recommendedName>
</protein>
<evidence type="ECO:0008006" key="3">
    <source>
        <dbReference type="Google" id="ProtNLM"/>
    </source>
</evidence>
<accession>A0A9D9EMP0</accession>
<comment type="caution">
    <text evidence="1">The sequence shown here is derived from an EMBL/GenBank/DDBJ whole genome shotgun (WGS) entry which is preliminary data.</text>
</comment>